<dbReference type="CDD" id="cd00408">
    <property type="entry name" value="DHDPS-like"/>
    <property type="match status" value="1"/>
</dbReference>
<proteinExistence type="inferred from homology"/>
<dbReference type="Gene3D" id="3.20.20.70">
    <property type="entry name" value="Aldolase class I"/>
    <property type="match status" value="1"/>
</dbReference>
<keyword evidence="5" id="KW-1185">Reference proteome</keyword>
<evidence type="ECO:0000256" key="2">
    <source>
        <dbReference type="ARBA" id="ARBA00023239"/>
    </source>
</evidence>
<evidence type="ECO:0000256" key="3">
    <source>
        <dbReference type="PIRNR" id="PIRNR001365"/>
    </source>
</evidence>
<dbReference type="RefSeq" id="WP_166152135.1">
    <property type="nucleotide sequence ID" value="NZ_JAAOIW010000006.1"/>
</dbReference>
<dbReference type="InterPro" id="IPR002220">
    <property type="entry name" value="DapA-like"/>
</dbReference>
<dbReference type="PANTHER" id="PTHR12128:SF66">
    <property type="entry name" value="4-HYDROXY-2-OXOGLUTARATE ALDOLASE, MITOCHONDRIAL"/>
    <property type="match status" value="1"/>
</dbReference>
<dbReference type="PIRSF" id="PIRSF001365">
    <property type="entry name" value="DHDPS"/>
    <property type="match status" value="1"/>
</dbReference>
<evidence type="ECO:0000313" key="4">
    <source>
        <dbReference type="EMBL" id="NHN31851.1"/>
    </source>
</evidence>
<accession>A0ABX0J7R7</accession>
<dbReference type="PRINTS" id="PR00146">
    <property type="entry name" value="DHPICSNTHASE"/>
</dbReference>
<evidence type="ECO:0000313" key="5">
    <source>
        <dbReference type="Proteomes" id="UP001165962"/>
    </source>
</evidence>
<comment type="similarity">
    <text evidence="1 3">Belongs to the DapA family.</text>
</comment>
<dbReference type="PANTHER" id="PTHR12128">
    <property type="entry name" value="DIHYDRODIPICOLINATE SYNTHASE"/>
    <property type="match status" value="1"/>
</dbReference>
<dbReference type="SUPFAM" id="SSF51569">
    <property type="entry name" value="Aldolase"/>
    <property type="match status" value="1"/>
</dbReference>
<evidence type="ECO:0000256" key="1">
    <source>
        <dbReference type="ARBA" id="ARBA00007592"/>
    </source>
</evidence>
<dbReference type="InterPro" id="IPR013785">
    <property type="entry name" value="Aldolase_TIM"/>
</dbReference>
<organism evidence="4 5">
    <name type="scientific">Paenibacillus agricola</name>
    <dbReference type="NCBI Taxonomy" id="2716264"/>
    <lineage>
        <taxon>Bacteria</taxon>
        <taxon>Bacillati</taxon>
        <taxon>Bacillota</taxon>
        <taxon>Bacilli</taxon>
        <taxon>Bacillales</taxon>
        <taxon>Paenibacillaceae</taxon>
        <taxon>Paenibacillus</taxon>
    </lineage>
</organism>
<comment type="caution">
    <text evidence="4">The sequence shown here is derived from an EMBL/GenBank/DDBJ whole genome shotgun (WGS) entry which is preliminary data.</text>
</comment>
<sequence length="312" mass="34272">MGQSNVKLEGIYPILATPFTATGEVDESSLRELVKFQLHAKVDGIALFGMASEMYTLLDDEKARIAEIVVDEVKGQVPLVFGSGHTGLEVAVQLSKRAEQAGADALMVLPPYMAKPDGKRLYDYFAAIAKAVDIPIMIQDAPLASGVNMPAALLARLSKDFENIAYVKVEAPPTTLKVTEVLEQSEGRLTVFGGMNGLYFYEELGRGAVGTMPACEFPEVCVAIYQAFKSGDVETARRTFYQYLPFMRIGTLPGYAMSIHKEVLRMGGVIESAYVRNPNAPIDERIRQEALDTLKDLDLLALRWNEVKALRV</sequence>
<reference evidence="4" key="1">
    <citation type="submission" date="2020-03" db="EMBL/GenBank/DDBJ databases">
        <title>Draft sequencing of Paenibacilllus sp. S3N08.</title>
        <authorList>
            <person name="Kim D.-U."/>
        </authorList>
    </citation>
    <scope>NUCLEOTIDE SEQUENCE</scope>
    <source>
        <strain evidence="4">S3N08</strain>
    </source>
</reference>
<dbReference type="EMBL" id="JAAOIW010000006">
    <property type="protein sequence ID" value="NHN31851.1"/>
    <property type="molecule type" value="Genomic_DNA"/>
</dbReference>
<protein>
    <submittedName>
        <fullName evidence="4">Dihydrodipicolinate synthase family protein</fullName>
    </submittedName>
</protein>
<keyword evidence="2 3" id="KW-0456">Lyase</keyword>
<dbReference type="Proteomes" id="UP001165962">
    <property type="component" value="Unassembled WGS sequence"/>
</dbReference>
<name>A0ABX0J7R7_9BACL</name>
<dbReference type="Pfam" id="PF00701">
    <property type="entry name" value="DHDPS"/>
    <property type="match status" value="1"/>
</dbReference>
<gene>
    <name evidence="4" type="ORF">G9U52_18605</name>
</gene>
<dbReference type="SMART" id="SM01130">
    <property type="entry name" value="DHDPS"/>
    <property type="match status" value="1"/>
</dbReference>